<dbReference type="AlphaFoldDB" id="A0AAD6RL12"/>
<reference evidence="1 2" key="1">
    <citation type="journal article" date="2023" name="Mol. Ecol. Resour.">
        <title>Chromosome-level genome assembly of a triploid poplar Populus alba 'Berolinensis'.</title>
        <authorList>
            <person name="Chen S."/>
            <person name="Yu Y."/>
            <person name="Wang X."/>
            <person name="Wang S."/>
            <person name="Zhang T."/>
            <person name="Zhou Y."/>
            <person name="He R."/>
            <person name="Meng N."/>
            <person name="Wang Y."/>
            <person name="Liu W."/>
            <person name="Liu Z."/>
            <person name="Liu J."/>
            <person name="Guo Q."/>
            <person name="Huang H."/>
            <person name="Sederoff R.R."/>
            <person name="Wang G."/>
            <person name="Qu G."/>
            <person name="Chen S."/>
        </authorList>
    </citation>
    <scope>NUCLEOTIDE SEQUENCE [LARGE SCALE GENOMIC DNA]</scope>
    <source>
        <strain evidence="1">SC-2020</strain>
    </source>
</reference>
<gene>
    <name evidence="1" type="ORF">NC653_000681</name>
</gene>
<accession>A0AAD6RL12</accession>
<evidence type="ECO:0000313" key="1">
    <source>
        <dbReference type="EMBL" id="KAJ7010032.1"/>
    </source>
</evidence>
<evidence type="ECO:0000313" key="2">
    <source>
        <dbReference type="Proteomes" id="UP001164929"/>
    </source>
</evidence>
<comment type="caution">
    <text evidence="1">The sequence shown here is derived from an EMBL/GenBank/DDBJ whole genome shotgun (WGS) entry which is preliminary data.</text>
</comment>
<proteinExistence type="predicted"/>
<keyword evidence="2" id="KW-1185">Reference proteome</keyword>
<sequence>MSRPRWSGCEASEMLKLLECVSYSVLGISSSSLLVPPLQGNHISKPFHASLDHFYAKDENSCCPESG</sequence>
<dbReference type="EMBL" id="JAQIZT010000001">
    <property type="protein sequence ID" value="KAJ7010032.1"/>
    <property type="molecule type" value="Genomic_DNA"/>
</dbReference>
<protein>
    <submittedName>
        <fullName evidence="1">Uncharacterized protein</fullName>
    </submittedName>
</protein>
<dbReference type="Proteomes" id="UP001164929">
    <property type="component" value="Chromosome 1"/>
</dbReference>
<organism evidence="1 2">
    <name type="scientific">Populus alba x Populus x berolinensis</name>
    <dbReference type="NCBI Taxonomy" id="444605"/>
    <lineage>
        <taxon>Eukaryota</taxon>
        <taxon>Viridiplantae</taxon>
        <taxon>Streptophyta</taxon>
        <taxon>Embryophyta</taxon>
        <taxon>Tracheophyta</taxon>
        <taxon>Spermatophyta</taxon>
        <taxon>Magnoliopsida</taxon>
        <taxon>eudicotyledons</taxon>
        <taxon>Gunneridae</taxon>
        <taxon>Pentapetalae</taxon>
        <taxon>rosids</taxon>
        <taxon>fabids</taxon>
        <taxon>Malpighiales</taxon>
        <taxon>Salicaceae</taxon>
        <taxon>Saliceae</taxon>
        <taxon>Populus</taxon>
    </lineage>
</organism>
<name>A0AAD6RL12_9ROSI</name>